<dbReference type="PROSITE" id="PS51074">
    <property type="entry name" value="DPH_MB"/>
    <property type="match status" value="1"/>
</dbReference>
<evidence type="ECO:0000256" key="7">
    <source>
        <dbReference type="ARBA" id="ARBA00022490"/>
    </source>
</evidence>
<evidence type="ECO:0000256" key="6">
    <source>
        <dbReference type="ARBA" id="ARBA00021797"/>
    </source>
</evidence>
<protein>
    <recommendedName>
        <fullName evidence="6">Diphthamide biosynthesis protein 4</fullName>
    </recommendedName>
</protein>
<evidence type="ECO:0000256" key="2">
    <source>
        <dbReference type="ARBA" id="ARBA00004123"/>
    </source>
</evidence>
<evidence type="ECO:0000259" key="13">
    <source>
        <dbReference type="PROSITE" id="PS50076"/>
    </source>
</evidence>
<feature type="region of interest" description="Disordered" evidence="12">
    <location>
        <begin position="29"/>
        <end position="60"/>
    </location>
</feature>
<dbReference type="Gene3D" id="1.10.287.110">
    <property type="entry name" value="DnaJ domain"/>
    <property type="match status" value="1"/>
</dbReference>
<feature type="compositionally biased region" description="Low complexity" evidence="12">
    <location>
        <begin position="7"/>
        <end position="18"/>
    </location>
</feature>
<dbReference type="GO" id="GO:0017183">
    <property type="term" value="P:protein histidyl modification to diphthamide"/>
    <property type="evidence" value="ECO:0007669"/>
    <property type="project" value="InterPro"/>
</dbReference>
<feature type="domain" description="J" evidence="13">
    <location>
        <begin position="2"/>
        <end position="93"/>
    </location>
</feature>
<name>A0AAN6UNK1_9PEZI</name>
<evidence type="ECO:0000313" key="15">
    <source>
        <dbReference type="EMBL" id="KAK4136337.1"/>
    </source>
</evidence>
<dbReference type="InterPro" id="IPR001623">
    <property type="entry name" value="DnaJ_domain"/>
</dbReference>
<keyword evidence="11" id="KW-0539">Nucleus</keyword>
<dbReference type="PROSITE" id="PS50076">
    <property type="entry name" value="DNAJ_2"/>
    <property type="match status" value="1"/>
</dbReference>
<evidence type="ECO:0000313" key="16">
    <source>
        <dbReference type="Proteomes" id="UP001304895"/>
    </source>
</evidence>
<dbReference type="AlphaFoldDB" id="A0AAN6UNK1"/>
<dbReference type="PANTHER" id="PTHR21454">
    <property type="entry name" value="DPH3 HOMOLOG-RELATED"/>
    <property type="match status" value="1"/>
</dbReference>
<comment type="similarity">
    <text evidence="5">Belongs to the DPH4 family.</text>
</comment>
<evidence type="ECO:0000256" key="12">
    <source>
        <dbReference type="SAM" id="MobiDB-lite"/>
    </source>
</evidence>
<evidence type="ECO:0000256" key="3">
    <source>
        <dbReference type="ARBA" id="ARBA00004496"/>
    </source>
</evidence>
<evidence type="ECO:0000256" key="10">
    <source>
        <dbReference type="ARBA" id="ARBA00023004"/>
    </source>
</evidence>
<evidence type="ECO:0000256" key="9">
    <source>
        <dbReference type="ARBA" id="ARBA00022833"/>
    </source>
</evidence>
<dbReference type="GO" id="GO:0005634">
    <property type="term" value="C:nucleus"/>
    <property type="evidence" value="ECO:0007669"/>
    <property type="project" value="UniProtKB-SubCell"/>
</dbReference>
<comment type="caution">
    <text evidence="15">The sequence shown here is derived from an EMBL/GenBank/DDBJ whole genome shotgun (WGS) entry which is preliminary data.</text>
</comment>
<evidence type="ECO:0000256" key="4">
    <source>
        <dbReference type="ARBA" id="ARBA00005156"/>
    </source>
</evidence>
<comment type="function">
    <text evidence="1">Required for the first step of diphthamide biosynthesis, the transfer of 3-amino-3-carboxypropyl from S-adenosyl-L-methionine to a histidine residue. Diphthamide is a post-translational modification of histidine which occurs in elongation factor 2.</text>
</comment>
<feature type="non-terminal residue" evidence="15">
    <location>
        <position position="196"/>
    </location>
</feature>
<reference evidence="15" key="1">
    <citation type="journal article" date="2023" name="Mol. Phylogenet. Evol.">
        <title>Genome-scale phylogeny and comparative genomics of the fungal order Sordariales.</title>
        <authorList>
            <person name="Hensen N."/>
            <person name="Bonometti L."/>
            <person name="Westerberg I."/>
            <person name="Brannstrom I.O."/>
            <person name="Guillou S."/>
            <person name="Cros-Aarteil S."/>
            <person name="Calhoun S."/>
            <person name="Haridas S."/>
            <person name="Kuo A."/>
            <person name="Mondo S."/>
            <person name="Pangilinan J."/>
            <person name="Riley R."/>
            <person name="LaButti K."/>
            <person name="Andreopoulos B."/>
            <person name="Lipzen A."/>
            <person name="Chen C."/>
            <person name="Yan M."/>
            <person name="Daum C."/>
            <person name="Ng V."/>
            <person name="Clum A."/>
            <person name="Steindorff A."/>
            <person name="Ohm R.A."/>
            <person name="Martin F."/>
            <person name="Silar P."/>
            <person name="Natvig D.O."/>
            <person name="Lalanne C."/>
            <person name="Gautier V."/>
            <person name="Ament-Velasquez S.L."/>
            <person name="Kruys A."/>
            <person name="Hutchinson M.I."/>
            <person name="Powell A.J."/>
            <person name="Barry K."/>
            <person name="Miller A.N."/>
            <person name="Grigoriev I.V."/>
            <person name="Debuchy R."/>
            <person name="Gladieux P."/>
            <person name="Hiltunen Thoren M."/>
            <person name="Johannesson H."/>
        </authorList>
    </citation>
    <scope>NUCLEOTIDE SEQUENCE</scope>
    <source>
        <strain evidence="15">CBS 123565</strain>
    </source>
</reference>
<dbReference type="PANTHER" id="PTHR21454:SF46">
    <property type="entry name" value="DIPHTHAMIDE BIOSYNTHESIS PROTEIN 4"/>
    <property type="match status" value="1"/>
</dbReference>
<keyword evidence="16" id="KW-1185">Reference proteome</keyword>
<feature type="region of interest" description="Disordered" evidence="12">
    <location>
        <begin position="1"/>
        <end position="20"/>
    </location>
</feature>
<dbReference type="CDD" id="cd06257">
    <property type="entry name" value="DnaJ"/>
    <property type="match status" value="1"/>
</dbReference>
<dbReference type="SMART" id="SM00271">
    <property type="entry name" value="DnaJ"/>
    <property type="match status" value="1"/>
</dbReference>
<dbReference type="InterPro" id="IPR036671">
    <property type="entry name" value="DPH_MB_sf"/>
</dbReference>
<evidence type="ECO:0000256" key="8">
    <source>
        <dbReference type="ARBA" id="ARBA00022723"/>
    </source>
</evidence>
<organism evidence="15 16">
    <name type="scientific">Trichocladium antarcticum</name>
    <dbReference type="NCBI Taxonomy" id="1450529"/>
    <lineage>
        <taxon>Eukaryota</taxon>
        <taxon>Fungi</taxon>
        <taxon>Dikarya</taxon>
        <taxon>Ascomycota</taxon>
        <taxon>Pezizomycotina</taxon>
        <taxon>Sordariomycetes</taxon>
        <taxon>Sordariomycetidae</taxon>
        <taxon>Sordariales</taxon>
        <taxon>Chaetomiaceae</taxon>
        <taxon>Trichocladium</taxon>
    </lineage>
</organism>
<evidence type="ECO:0000259" key="14">
    <source>
        <dbReference type="PROSITE" id="PS51074"/>
    </source>
</evidence>
<reference evidence="15" key="2">
    <citation type="submission" date="2023-05" db="EMBL/GenBank/DDBJ databases">
        <authorList>
            <consortium name="Lawrence Berkeley National Laboratory"/>
            <person name="Steindorff A."/>
            <person name="Hensen N."/>
            <person name="Bonometti L."/>
            <person name="Westerberg I."/>
            <person name="Brannstrom I.O."/>
            <person name="Guillou S."/>
            <person name="Cros-Aarteil S."/>
            <person name="Calhoun S."/>
            <person name="Haridas S."/>
            <person name="Kuo A."/>
            <person name="Mondo S."/>
            <person name="Pangilinan J."/>
            <person name="Riley R."/>
            <person name="Labutti K."/>
            <person name="Andreopoulos B."/>
            <person name="Lipzen A."/>
            <person name="Chen C."/>
            <person name="Yanf M."/>
            <person name="Daum C."/>
            <person name="Ng V."/>
            <person name="Clum A."/>
            <person name="Ohm R."/>
            <person name="Martin F."/>
            <person name="Silar P."/>
            <person name="Natvig D."/>
            <person name="Lalanne C."/>
            <person name="Gautier V."/>
            <person name="Ament-Velasquez S.L."/>
            <person name="Kruys A."/>
            <person name="Hutchinson M.I."/>
            <person name="Powell A.J."/>
            <person name="Barry K."/>
            <person name="Miller A.N."/>
            <person name="Grigoriev I.V."/>
            <person name="Debuchy R."/>
            <person name="Gladieux P."/>
            <person name="Thoren M.H."/>
            <person name="Johannesson H."/>
        </authorList>
    </citation>
    <scope>NUCLEOTIDE SEQUENCE</scope>
    <source>
        <strain evidence="15">CBS 123565</strain>
    </source>
</reference>
<dbReference type="InterPro" id="IPR044248">
    <property type="entry name" value="DPH3/4-like"/>
</dbReference>
<evidence type="ECO:0000256" key="11">
    <source>
        <dbReference type="ARBA" id="ARBA00023242"/>
    </source>
</evidence>
<comment type="pathway">
    <text evidence="4">Protein modification; peptidyl-diphthamide biosynthesis.</text>
</comment>
<feature type="compositionally biased region" description="Pro residues" evidence="12">
    <location>
        <begin position="43"/>
        <end position="52"/>
    </location>
</feature>
<keyword evidence="9" id="KW-0862">Zinc</keyword>
<evidence type="ECO:0000256" key="5">
    <source>
        <dbReference type="ARBA" id="ARBA00006169"/>
    </source>
</evidence>
<dbReference type="EMBL" id="MU853403">
    <property type="protein sequence ID" value="KAK4136337.1"/>
    <property type="molecule type" value="Genomic_DNA"/>
</dbReference>
<dbReference type="InterPro" id="IPR007872">
    <property type="entry name" value="DPH_MB_dom"/>
</dbReference>
<accession>A0AAN6UNK1</accession>
<keyword evidence="8" id="KW-0479">Metal-binding</keyword>
<dbReference type="SUPFAM" id="SSF46565">
    <property type="entry name" value="Chaperone J-domain"/>
    <property type="match status" value="1"/>
</dbReference>
<feature type="domain" description="DPH-type MB" evidence="14">
    <location>
        <begin position="113"/>
        <end position="189"/>
    </location>
</feature>
<dbReference type="SUPFAM" id="SSF144217">
    <property type="entry name" value="CSL zinc finger"/>
    <property type="match status" value="1"/>
</dbReference>
<proteinExistence type="inferred from homology"/>
<evidence type="ECO:0000256" key="1">
    <source>
        <dbReference type="ARBA" id="ARBA00003474"/>
    </source>
</evidence>
<dbReference type="InterPro" id="IPR036869">
    <property type="entry name" value="J_dom_sf"/>
</dbReference>
<dbReference type="Gene3D" id="3.10.660.10">
    <property type="entry name" value="DPH Zinc finger"/>
    <property type="match status" value="1"/>
</dbReference>
<dbReference type="Pfam" id="PF05207">
    <property type="entry name" value="Zn_ribbon_CSL"/>
    <property type="match status" value="1"/>
</dbReference>
<sequence>PTHYEVLSLSPATLSASPDPAPLIKRAYRRALLRHHPDKKTPPHPPHQPQPKPSTAAPAAAAAAAAAYTIDQISTAYAALSRPGQRAAYDRALVLSLQASRAGTATASSFQTGIETVDLDDLSSEEVVPSRGAGREAGEEDATRWYRSCRCGNPRGYLFGEADLEDAADLGELMVGCADCSLWLRVHFAVVDEDED</sequence>
<dbReference type="Proteomes" id="UP001304895">
    <property type="component" value="Unassembled WGS sequence"/>
</dbReference>
<gene>
    <name evidence="15" type="ORF">BT67DRAFT_343878</name>
</gene>
<comment type="subcellular location">
    <subcellularLocation>
        <location evidence="3">Cytoplasm</location>
    </subcellularLocation>
    <subcellularLocation>
        <location evidence="2">Nucleus</location>
    </subcellularLocation>
</comment>
<dbReference type="GO" id="GO:0005737">
    <property type="term" value="C:cytoplasm"/>
    <property type="evidence" value="ECO:0007669"/>
    <property type="project" value="UniProtKB-SubCell"/>
</dbReference>
<feature type="non-terminal residue" evidence="15">
    <location>
        <position position="1"/>
    </location>
</feature>
<keyword evidence="10" id="KW-0408">Iron</keyword>
<dbReference type="GO" id="GO:0046872">
    <property type="term" value="F:metal ion binding"/>
    <property type="evidence" value="ECO:0007669"/>
    <property type="project" value="UniProtKB-KW"/>
</dbReference>
<feature type="compositionally biased region" description="Basic residues" evidence="12">
    <location>
        <begin position="29"/>
        <end position="38"/>
    </location>
</feature>
<keyword evidence="7" id="KW-0963">Cytoplasm</keyword>